<name>A0AAE1PR67_9EUCA</name>
<reference evidence="14" key="1">
    <citation type="submission" date="2023-11" db="EMBL/GenBank/DDBJ databases">
        <title>Genome assemblies of two species of porcelain crab, Petrolisthes cinctipes and Petrolisthes manimaculis (Anomura: Porcellanidae).</title>
        <authorList>
            <person name="Angst P."/>
        </authorList>
    </citation>
    <scope>NUCLEOTIDE SEQUENCE</scope>
    <source>
        <strain evidence="14">PB745_02</strain>
        <tissue evidence="14">Gill</tissue>
    </source>
</reference>
<accession>A0AAE1PR67</accession>
<evidence type="ECO:0000313" key="15">
    <source>
        <dbReference type="Proteomes" id="UP001292094"/>
    </source>
</evidence>
<evidence type="ECO:0000256" key="1">
    <source>
        <dbReference type="ARBA" id="ARBA00004123"/>
    </source>
</evidence>
<dbReference type="CDD" id="cd15530">
    <property type="entry name" value="PHD2_d4"/>
    <property type="match status" value="1"/>
</dbReference>
<keyword evidence="7" id="KW-0805">Transcription regulation</keyword>
<dbReference type="AlphaFoldDB" id="A0AAE1PR67"/>
<evidence type="ECO:0000256" key="5">
    <source>
        <dbReference type="ARBA" id="ARBA00022771"/>
    </source>
</evidence>
<keyword evidence="8" id="KW-0804">Transcription</keyword>
<comment type="similarity">
    <text evidence="2">Belongs to the requiem/DPF family.</text>
</comment>
<feature type="domain" description="PHD-type" evidence="12">
    <location>
        <begin position="343"/>
        <end position="403"/>
    </location>
</feature>
<feature type="compositionally biased region" description="Basic residues" evidence="11">
    <location>
        <begin position="174"/>
        <end position="188"/>
    </location>
</feature>
<keyword evidence="15" id="KW-1185">Reference proteome</keyword>
<keyword evidence="5 10" id="KW-0863">Zinc-finger</keyword>
<feature type="region of interest" description="Disordered" evidence="11">
    <location>
        <begin position="155"/>
        <end position="341"/>
    </location>
</feature>
<dbReference type="InterPro" id="IPR013083">
    <property type="entry name" value="Znf_RING/FYVE/PHD"/>
</dbReference>
<evidence type="ECO:0000259" key="12">
    <source>
        <dbReference type="PROSITE" id="PS50016"/>
    </source>
</evidence>
<evidence type="ECO:0000256" key="3">
    <source>
        <dbReference type="ARBA" id="ARBA00022723"/>
    </source>
</evidence>
<dbReference type="GO" id="GO:0008270">
    <property type="term" value="F:zinc ion binding"/>
    <property type="evidence" value="ECO:0007669"/>
    <property type="project" value="UniProtKB-KW"/>
</dbReference>
<evidence type="ECO:0000256" key="7">
    <source>
        <dbReference type="ARBA" id="ARBA00023015"/>
    </source>
</evidence>
<protein>
    <recommendedName>
        <fullName evidence="16">Zinc finger protein ubi-d4</fullName>
    </recommendedName>
</protein>
<dbReference type="InterPro" id="IPR011011">
    <property type="entry name" value="Znf_FYVE_PHD"/>
</dbReference>
<keyword evidence="4" id="KW-0677">Repeat</keyword>
<dbReference type="InterPro" id="IPR001965">
    <property type="entry name" value="Znf_PHD"/>
</dbReference>
<dbReference type="Pfam" id="PF00628">
    <property type="entry name" value="PHD"/>
    <property type="match status" value="2"/>
</dbReference>
<evidence type="ECO:0000256" key="9">
    <source>
        <dbReference type="ARBA" id="ARBA00023242"/>
    </source>
</evidence>
<feature type="compositionally biased region" description="Basic and acidic residues" evidence="11">
    <location>
        <begin position="261"/>
        <end position="272"/>
    </location>
</feature>
<sequence>MAVATVESTTLEKILSFINDTGYTELMKNSARYNVRMRKDRIYRQPYIDGQTGVAQRHCHLFVSDRHRMPGILQGQVYTYPARRWKSQRRSYLGSLMQAEKADPDEHTITTVENPAAIVAAVEEPLPQPEKIIPPPRQPEQQWATYYDEPTFEDELEDDFESEEDFEDETYSRKGSKRKKNQPGRKPKAAGGLPKKSSKRKSSENSTQRGSKKKSAPKTPSKSGKNAKKDDDDPNGKPYGCELCGMRYKTRPGLSYHYAHSHKEEKEEEAKPKAPARANETNQANDLTPDYLQGQHQAGADPYWGQAQLNQGRSSGRRSGGGAGQTDASIDKPPGSKKKVSASPYCDFCLGDTSENKKTGVPENLVSCADCGRSGHPSCLQFTPNMMKSVVKYRWQCIECKTCTLCGTSENDDQLLFCDDCDRGYHLYCLDPPLSEPPEGEWSCYLCMQEFHAANLWWHVKPSHTLEEGSKRTEDGRAAL</sequence>
<evidence type="ECO:0000256" key="11">
    <source>
        <dbReference type="SAM" id="MobiDB-lite"/>
    </source>
</evidence>
<dbReference type="SMART" id="SM00355">
    <property type="entry name" value="ZnF_C2H2"/>
    <property type="match status" value="2"/>
</dbReference>
<dbReference type="InterPro" id="IPR019787">
    <property type="entry name" value="Znf_PHD-finger"/>
</dbReference>
<evidence type="ECO:0000256" key="6">
    <source>
        <dbReference type="ARBA" id="ARBA00022833"/>
    </source>
</evidence>
<dbReference type="CDD" id="cd15619">
    <property type="entry name" value="PHD1_d4"/>
    <property type="match status" value="1"/>
</dbReference>
<evidence type="ECO:0008006" key="16">
    <source>
        <dbReference type="Google" id="ProtNLM"/>
    </source>
</evidence>
<comment type="subcellular location">
    <subcellularLocation>
        <location evidence="1">Nucleus</location>
    </subcellularLocation>
</comment>
<organism evidence="14 15">
    <name type="scientific">Petrolisthes manimaculis</name>
    <dbReference type="NCBI Taxonomy" id="1843537"/>
    <lineage>
        <taxon>Eukaryota</taxon>
        <taxon>Metazoa</taxon>
        <taxon>Ecdysozoa</taxon>
        <taxon>Arthropoda</taxon>
        <taxon>Crustacea</taxon>
        <taxon>Multicrustacea</taxon>
        <taxon>Malacostraca</taxon>
        <taxon>Eumalacostraca</taxon>
        <taxon>Eucarida</taxon>
        <taxon>Decapoda</taxon>
        <taxon>Pleocyemata</taxon>
        <taxon>Anomura</taxon>
        <taxon>Galatheoidea</taxon>
        <taxon>Porcellanidae</taxon>
        <taxon>Petrolisthes</taxon>
    </lineage>
</organism>
<dbReference type="Pfam" id="PF14051">
    <property type="entry name" value="DPF1-3_N"/>
    <property type="match status" value="1"/>
</dbReference>
<feature type="domain" description="PHD-type" evidence="12">
    <location>
        <begin position="400"/>
        <end position="450"/>
    </location>
</feature>
<dbReference type="PROSITE" id="PS00028">
    <property type="entry name" value="ZINC_FINGER_C2H2_1"/>
    <property type="match status" value="1"/>
</dbReference>
<keyword evidence="3" id="KW-0479">Metal-binding</keyword>
<evidence type="ECO:0000256" key="10">
    <source>
        <dbReference type="PROSITE-ProRule" id="PRU00042"/>
    </source>
</evidence>
<comment type="caution">
    <text evidence="14">The sequence shown here is derived from an EMBL/GenBank/DDBJ whole genome shotgun (WGS) entry which is preliminary data.</text>
</comment>
<dbReference type="FunFam" id="3.30.40.10:FF:000005">
    <property type="entry name" value="zinc finger protein isoform X1"/>
    <property type="match status" value="1"/>
</dbReference>
<feature type="domain" description="C2H2-type" evidence="13">
    <location>
        <begin position="239"/>
        <end position="267"/>
    </location>
</feature>
<dbReference type="EMBL" id="JAWZYT010001467">
    <property type="protein sequence ID" value="KAK4311894.1"/>
    <property type="molecule type" value="Genomic_DNA"/>
</dbReference>
<dbReference type="InterPro" id="IPR025750">
    <property type="entry name" value="DPF1-3_N"/>
</dbReference>
<dbReference type="SMART" id="SM00249">
    <property type="entry name" value="PHD"/>
    <property type="match status" value="2"/>
</dbReference>
<dbReference type="PANTHER" id="PTHR45888">
    <property type="entry name" value="HL01030P-RELATED"/>
    <property type="match status" value="1"/>
</dbReference>
<dbReference type="GO" id="GO:0071565">
    <property type="term" value="C:nBAF complex"/>
    <property type="evidence" value="ECO:0007669"/>
    <property type="project" value="TreeGrafter"/>
</dbReference>
<dbReference type="PANTHER" id="PTHR45888:SF5">
    <property type="entry name" value="D4, ISOFORM A"/>
    <property type="match status" value="1"/>
</dbReference>
<keyword evidence="6" id="KW-0862">Zinc</keyword>
<dbReference type="PROSITE" id="PS50016">
    <property type="entry name" value="ZF_PHD_2"/>
    <property type="match status" value="2"/>
</dbReference>
<keyword evidence="9" id="KW-0539">Nucleus</keyword>
<evidence type="ECO:0000256" key="4">
    <source>
        <dbReference type="ARBA" id="ARBA00022737"/>
    </source>
</evidence>
<evidence type="ECO:0000259" key="13">
    <source>
        <dbReference type="PROSITE" id="PS50157"/>
    </source>
</evidence>
<gene>
    <name evidence="14" type="ORF">Pmani_016641</name>
</gene>
<dbReference type="Gene3D" id="3.30.40.10">
    <property type="entry name" value="Zinc/RING finger domain, C3HC4 (zinc finger)"/>
    <property type="match status" value="1"/>
</dbReference>
<dbReference type="InterPro" id="IPR013087">
    <property type="entry name" value="Znf_C2H2_type"/>
</dbReference>
<dbReference type="Proteomes" id="UP001292094">
    <property type="component" value="Unassembled WGS sequence"/>
</dbReference>
<evidence type="ECO:0000256" key="2">
    <source>
        <dbReference type="ARBA" id="ARBA00010539"/>
    </source>
</evidence>
<evidence type="ECO:0000313" key="14">
    <source>
        <dbReference type="EMBL" id="KAK4311894.1"/>
    </source>
</evidence>
<dbReference type="SUPFAM" id="SSF57903">
    <property type="entry name" value="FYVE/PHD zinc finger"/>
    <property type="match status" value="2"/>
</dbReference>
<evidence type="ECO:0000256" key="8">
    <source>
        <dbReference type="ARBA" id="ARBA00023163"/>
    </source>
</evidence>
<dbReference type="PROSITE" id="PS50157">
    <property type="entry name" value="ZINC_FINGER_C2H2_2"/>
    <property type="match status" value="1"/>
</dbReference>
<dbReference type="GO" id="GO:0007399">
    <property type="term" value="P:nervous system development"/>
    <property type="evidence" value="ECO:0007669"/>
    <property type="project" value="TreeGrafter"/>
</dbReference>
<feature type="compositionally biased region" description="Acidic residues" evidence="11">
    <location>
        <begin position="155"/>
        <end position="169"/>
    </location>
</feature>
<proteinExistence type="inferred from homology"/>